<dbReference type="InterPro" id="IPR036388">
    <property type="entry name" value="WH-like_DNA-bd_sf"/>
</dbReference>
<dbReference type="Proteomes" id="UP000051160">
    <property type="component" value="Unassembled WGS sequence"/>
</dbReference>
<dbReference type="EMBL" id="AZEE01000027">
    <property type="protein sequence ID" value="KRK98593.1"/>
    <property type="molecule type" value="Genomic_DNA"/>
</dbReference>
<dbReference type="AlphaFoldDB" id="A0A0R1LZZ1"/>
<proteinExistence type="predicted"/>
<dbReference type="Gene3D" id="1.10.10.10">
    <property type="entry name" value="Winged helix-like DNA-binding domain superfamily/Winged helix DNA-binding domain"/>
    <property type="match status" value="1"/>
</dbReference>
<organism evidence="5 6">
    <name type="scientific">Secundilactobacillus odoratitofui DSM 19909 = JCM 15043</name>
    <dbReference type="NCBI Taxonomy" id="1423776"/>
    <lineage>
        <taxon>Bacteria</taxon>
        <taxon>Bacillati</taxon>
        <taxon>Bacillota</taxon>
        <taxon>Bacilli</taxon>
        <taxon>Lactobacillales</taxon>
        <taxon>Lactobacillaceae</taxon>
        <taxon>Secundilactobacillus</taxon>
    </lineage>
</organism>
<keyword evidence="2" id="KW-0238">DNA-binding</keyword>
<feature type="domain" description="HTH hxlR-type" evidence="4">
    <location>
        <begin position="11"/>
        <end position="109"/>
    </location>
</feature>
<dbReference type="InterPro" id="IPR002577">
    <property type="entry name" value="HTH_HxlR"/>
</dbReference>
<keyword evidence="6" id="KW-1185">Reference proteome</keyword>
<gene>
    <name evidence="5" type="ORF">FD04_GL000325</name>
</gene>
<dbReference type="InterPro" id="IPR036390">
    <property type="entry name" value="WH_DNA-bd_sf"/>
</dbReference>
<evidence type="ECO:0000259" key="4">
    <source>
        <dbReference type="PROSITE" id="PS51118"/>
    </source>
</evidence>
<keyword evidence="1" id="KW-0805">Transcription regulation</keyword>
<keyword evidence="3" id="KW-0804">Transcription</keyword>
<dbReference type="PROSITE" id="PS51118">
    <property type="entry name" value="HTH_HXLR"/>
    <property type="match status" value="1"/>
</dbReference>
<dbReference type="GO" id="GO:0003677">
    <property type="term" value="F:DNA binding"/>
    <property type="evidence" value="ECO:0007669"/>
    <property type="project" value="UniProtKB-KW"/>
</dbReference>
<dbReference type="SUPFAM" id="SSF46785">
    <property type="entry name" value="Winged helix' DNA-binding domain"/>
    <property type="match status" value="1"/>
</dbReference>
<evidence type="ECO:0000256" key="2">
    <source>
        <dbReference type="ARBA" id="ARBA00023125"/>
    </source>
</evidence>
<dbReference type="PANTHER" id="PTHR33204">
    <property type="entry name" value="TRANSCRIPTIONAL REGULATOR, MARR FAMILY"/>
    <property type="match status" value="1"/>
</dbReference>
<evidence type="ECO:0000313" key="5">
    <source>
        <dbReference type="EMBL" id="KRK98593.1"/>
    </source>
</evidence>
<dbReference type="Pfam" id="PF01638">
    <property type="entry name" value="HxlR"/>
    <property type="match status" value="1"/>
</dbReference>
<reference evidence="5 6" key="1">
    <citation type="journal article" date="2015" name="Genome Announc.">
        <title>Expanding the biotechnology potential of lactobacilli through comparative genomics of 213 strains and associated genera.</title>
        <authorList>
            <person name="Sun Z."/>
            <person name="Harris H.M."/>
            <person name="McCann A."/>
            <person name="Guo C."/>
            <person name="Argimon S."/>
            <person name="Zhang W."/>
            <person name="Yang X."/>
            <person name="Jeffery I.B."/>
            <person name="Cooney J.C."/>
            <person name="Kagawa T.F."/>
            <person name="Liu W."/>
            <person name="Song Y."/>
            <person name="Salvetti E."/>
            <person name="Wrobel A."/>
            <person name="Rasinkangas P."/>
            <person name="Parkhill J."/>
            <person name="Rea M.C."/>
            <person name="O'Sullivan O."/>
            <person name="Ritari J."/>
            <person name="Douillard F.P."/>
            <person name="Paul Ross R."/>
            <person name="Yang R."/>
            <person name="Briner A.E."/>
            <person name="Felis G.E."/>
            <person name="de Vos W.M."/>
            <person name="Barrangou R."/>
            <person name="Klaenhammer T.R."/>
            <person name="Caufield P.W."/>
            <person name="Cui Y."/>
            <person name="Zhang H."/>
            <person name="O'Toole P.W."/>
        </authorList>
    </citation>
    <scope>NUCLEOTIDE SEQUENCE [LARGE SCALE GENOMIC DNA]</scope>
    <source>
        <strain evidence="5 6">DSM 19909</strain>
    </source>
</reference>
<dbReference type="PATRIC" id="fig|1423776.4.peg.326"/>
<dbReference type="PANTHER" id="PTHR33204:SF29">
    <property type="entry name" value="TRANSCRIPTIONAL REGULATOR"/>
    <property type="match status" value="1"/>
</dbReference>
<evidence type="ECO:0000256" key="1">
    <source>
        <dbReference type="ARBA" id="ARBA00023015"/>
    </source>
</evidence>
<dbReference type="STRING" id="1423776.FD04_GL000325"/>
<accession>A0A0R1LZZ1</accession>
<comment type="caution">
    <text evidence="5">The sequence shown here is derived from an EMBL/GenBank/DDBJ whole genome shotgun (WGS) entry which is preliminary data.</text>
</comment>
<evidence type="ECO:0000313" key="6">
    <source>
        <dbReference type="Proteomes" id="UP000051160"/>
    </source>
</evidence>
<sequence length="145" mass="16423">MSGMADVIYNLGIDLTLSIIDGKWKTSIICWVGIKPLRNGELLRLMHGISQKVLTQQLRELEDDGIIQRTSYGTVPPKVVYSLTEDGRELRKVLVTLSKIGEKKAEKFNEMGRTIHITHTYKEIMPEANYSNLNVETLVKFATES</sequence>
<name>A0A0R1LZZ1_9LACO</name>
<evidence type="ECO:0000256" key="3">
    <source>
        <dbReference type="ARBA" id="ARBA00023163"/>
    </source>
</evidence>
<protein>
    <recommendedName>
        <fullName evidence="4">HTH hxlR-type domain-containing protein</fullName>
    </recommendedName>
</protein>